<dbReference type="PANTHER" id="PTHR33154">
    <property type="entry name" value="TRANSCRIPTIONAL REGULATOR, ARSR FAMILY"/>
    <property type="match status" value="1"/>
</dbReference>
<dbReference type="EMBL" id="QPMH01000021">
    <property type="protein sequence ID" value="RDD60687.1"/>
    <property type="molecule type" value="Genomic_DNA"/>
</dbReference>
<evidence type="ECO:0000313" key="6">
    <source>
        <dbReference type="Proteomes" id="UP000253941"/>
    </source>
</evidence>
<evidence type="ECO:0000256" key="1">
    <source>
        <dbReference type="ARBA" id="ARBA00023015"/>
    </source>
</evidence>
<dbReference type="NCBIfam" id="NF033788">
    <property type="entry name" value="HTH_metalloreg"/>
    <property type="match status" value="1"/>
</dbReference>
<keyword evidence="1" id="KW-0805">Transcription regulation</keyword>
<dbReference type="InterPro" id="IPR001845">
    <property type="entry name" value="HTH_ArsR_DNA-bd_dom"/>
</dbReference>
<evidence type="ECO:0000313" key="5">
    <source>
        <dbReference type="EMBL" id="RDD60687.1"/>
    </source>
</evidence>
<dbReference type="InterPro" id="IPR036388">
    <property type="entry name" value="WH-like_DNA-bd_sf"/>
</dbReference>
<evidence type="ECO:0000256" key="2">
    <source>
        <dbReference type="ARBA" id="ARBA00023125"/>
    </source>
</evidence>
<dbReference type="Pfam" id="PF01022">
    <property type="entry name" value="HTH_5"/>
    <property type="match status" value="1"/>
</dbReference>
<dbReference type="InterPro" id="IPR011991">
    <property type="entry name" value="ArsR-like_HTH"/>
</dbReference>
<dbReference type="GO" id="GO:0003700">
    <property type="term" value="F:DNA-binding transcription factor activity"/>
    <property type="evidence" value="ECO:0007669"/>
    <property type="project" value="InterPro"/>
</dbReference>
<keyword evidence="2" id="KW-0238">DNA-binding</keyword>
<dbReference type="SMART" id="SM00418">
    <property type="entry name" value="HTH_ARSR"/>
    <property type="match status" value="1"/>
</dbReference>
<name>A0A369T941_9PROT</name>
<dbReference type="RefSeq" id="WP_114583351.1">
    <property type="nucleotide sequence ID" value="NZ_QPMH01000021.1"/>
</dbReference>
<reference evidence="5 6" key="1">
    <citation type="submission" date="2018-07" db="EMBL/GenBank/DDBJ databases">
        <title>Venubactetium sediminum gen. nov., sp. nov., isolated from a marine solar saltern.</title>
        <authorList>
            <person name="Wang S."/>
        </authorList>
    </citation>
    <scope>NUCLEOTIDE SEQUENCE [LARGE SCALE GENOMIC DNA]</scope>
    <source>
        <strain evidence="5 6">WD2A32</strain>
    </source>
</reference>
<sequence>MKYDGMEEAARQASLLLKAMSNERRLVILCHLSRGERSVTELCDLVGVSQSALSQHLAKLRHDDLVETRREAQTIYYSLKGRGVPKILDALYHLYCADTDTPQTTRAQ</sequence>
<dbReference type="CDD" id="cd00090">
    <property type="entry name" value="HTH_ARSR"/>
    <property type="match status" value="1"/>
</dbReference>
<keyword evidence="3" id="KW-0804">Transcription</keyword>
<keyword evidence="6" id="KW-1185">Reference proteome</keyword>
<dbReference type="GO" id="GO:0003677">
    <property type="term" value="F:DNA binding"/>
    <property type="evidence" value="ECO:0007669"/>
    <property type="project" value="UniProtKB-KW"/>
</dbReference>
<dbReference type="InterPro" id="IPR036390">
    <property type="entry name" value="WH_DNA-bd_sf"/>
</dbReference>
<accession>A0A369T941</accession>
<protein>
    <submittedName>
        <fullName evidence="5">ArsR family transcriptional regulator</fullName>
    </submittedName>
</protein>
<dbReference type="Gene3D" id="1.10.10.10">
    <property type="entry name" value="Winged helix-like DNA-binding domain superfamily/Winged helix DNA-binding domain"/>
    <property type="match status" value="1"/>
</dbReference>
<dbReference type="SUPFAM" id="SSF46785">
    <property type="entry name" value="Winged helix' DNA-binding domain"/>
    <property type="match status" value="1"/>
</dbReference>
<evidence type="ECO:0000259" key="4">
    <source>
        <dbReference type="PROSITE" id="PS50987"/>
    </source>
</evidence>
<dbReference type="Proteomes" id="UP000253941">
    <property type="component" value="Unassembled WGS sequence"/>
</dbReference>
<dbReference type="PANTHER" id="PTHR33154:SF28">
    <property type="entry name" value="HTH-TYPE TRANSCRIPTIONAL REGULATOR YGAV-RELATED"/>
    <property type="match status" value="1"/>
</dbReference>
<dbReference type="InterPro" id="IPR051081">
    <property type="entry name" value="HTH_MetalResp_TranReg"/>
</dbReference>
<dbReference type="AlphaFoldDB" id="A0A369T941"/>
<gene>
    <name evidence="5" type="ORF">DRB17_16615</name>
</gene>
<proteinExistence type="predicted"/>
<feature type="domain" description="HTH arsR-type" evidence="4">
    <location>
        <begin position="5"/>
        <end position="99"/>
    </location>
</feature>
<comment type="caution">
    <text evidence="5">The sequence shown here is derived from an EMBL/GenBank/DDBJ whole genome shotgun (WGS) entry which is preliminary data.</text>
</comment>
<dbReference type="PROSITE" id="PS50987">
    <property type="entry name" value="HTH_ARSR_2"/>
    <property type="match status" value="1"/>
</dbReference>
<organism evidence="5 6">
    <name type="scientific">Ferruginivarius sediminum</name>
    <dbReference type="NCBI Taxonomy" id="2661937"/>
    <lineage>
        <taxon>Bacteria</taxon>
        <taxon>Pseudomonadati</taxon>
        <taxon>Pseudomonadota</taxon>
        <taxon>Alphaproteobacteria</taxon>
        <taxon>Rhodospirillales</taxon>
        <taxon>Rhodospirillaceae</taxon>
        <taxon>Ferruginivarius</taxon>
    </lineage>
</organism>
<dbReference type="PRINTS" id="PR00778">
    <property type="entry name" value="HTHARSR"/>
</dbReference>
<evidence type="ECO:0000256" key="3">
    <source>
        <dbReference type="ARBA" id="ARBA00023163"/>
    </source>
</evidence>